<gene>
    <name evidence="1" type="ORF">HZH66_008930</name>
</gene>
<comment type="caution">
    <text evidence="1">The sequence shown here is derived from an EMBL/GenBank/DDBJ whole genome shotgun (WGS) entry which is preliminary data.</text>
</comment>
<sequence length="92" mass="11154">MKKTAFAHATSLTKMAIRNLGRKVFRYPFYSQYLDPNRLSSFSLFSKWFKWSFVSQRRETTEMDRKLVCSETRDIFRTRNLKIIATSRKFRK</sequence>
<dbReference type="Proteomes" id="UP000614350">
    <property type="component" value="Unassembled WGS sequence"/>
</dbReference>
<protein>
    <submittedName>
        <fullName evidence="1">Uncharacterized protein</fullName>
    </submittedName>
</protein>
<proteinExistence type="predicted"/>
<keyword evidence="2" id="KW-1185">Reference proteome</keyword>
<evidence type="ECO:0000313" key="2">
    <source>
        <dbReference type="Proteomes" id="UP000614350"/>
    </source>
</evidence>
<organism evidence="1 2">
    <name type="scientific">Vespula vulgaris</name>
    <name type="common">Yellow jacket</name>
    <name type="synonym">Wasp</name>
    <dbReference type="NCBI Taxonomy" id="7454"/>
    <lineage>
        <taxon>Eukaryota</taxon>
        <taxon>Metazoa</taxon>
        <taxon>Ecdysozoa</taxon>
        <taxon>Arthropoda</taxon>
        <taxon>Hexapoda</taxon>
        <taxon>Insecta</taxon>
        <taxon>Pterygota</taxon>
        <taxon>Neoptera</taxon>
        <taxon>Endopterygota</taxon>
        <taxon>Hymenoptera</taxon>
        <taxon>Apocrita</taxon>
        <taxon>Aculeata</taxon>
        <taxon>Vespoidea</taxon>
        <taxon>Vespidae</taxon>
        <taxon>Vespinae</taxon>
        <taxon>Vespula</taxon>
    </lineage>
</organism>
<dbReference type="AlphaFoldDB" id="A0A834JRR1"/>
<name>A0A834JRR1_VESVU</name>
<accession>A0A834JRR1</accession>
<evidence type="ECO:0000313" key="1">
    <source>
        <dbReference type="EMBL" id="KAF7393097.1"/>
    </source>
</evidence>
<reference evidence="1" key="1">
    <citation type="journal article" date="2020" name="G3 (Bethesda)">
        <title>High-Quality Assemblies for Three Invasive Social Wasps from the &lt;i&gt;Vespula&lt;/i&gt; Genus.</title>
        <authorList>
            <person name="Harrop T.W.R."/>
            <person name="Guhlin J."/>
            <person name="McLaughlin G.M."/>
            <person name="Permina E."/>
            <person name="Stockwell P."/>
            <person name="Gilligan J."/>
            <person name="Le Lec M.F."/>
            <person name="Gruber M.A.M."/>
            <person name="Quinn O."/>
            <person name="Lovegrove M."/>
            <person name="Duncan E.J."/>
            <person name="Remnant E.J."/>
            <person name="Van Eeckhoven J."/>
            <person name="Graham B."/>
            <person name="Knapp R.A."/>
            <person name="Langford K.W."/>
            <person name="Kronenberg Z."/>
            <person name="Press M.O."/>
            <person name="Eacker S.M."/>
            <person name="Wilson-Rankin E.E."/>
            <person name="Purcell J."/>
            <person name="Lester P.J."/>
            <person name="Dearden P.K."/>
        </authorList>
    </citation>
    <scope>NUCLEOTIDE SEQUENCE</scope>
    <source>
        <strain evidence="1">Marl-1</strain>
    </source>
</reference>
<dbReference type="EMBL" id="JACSEA010000009">
    <property type="protein sequence ID" value="KAF7393097.1"/>
    <property type="molecule type" value="Genomic_DNA"/>
</dbReference>